<protein>
    <submittedName>
        <fullName evidence="3">Uncharacterized protein</fullName>
    </submittedName>
</protein>
<accession>A0A915J6W4</accession>
<dbReference type="WBParaSite" id="nRc.2.0.1.t21478-RA">
    <property type="protein sequence ID" value="nRc.2.0.1.t21478-RA"/>
    <property type="gene ID" value="nRc.2.0.1.g21478"/>
</dbReference>
<evidence type="ECO:0000256" key="1">
    <source>
        <dbReference type="SAM" id="Phobius"/>
    </source>
</evidence>
<evidence type="ECO:0000313" key="2">
    <source>
        <dbReference type="Proteomes" id="UP000887565"/>
    </source>
</evidence>
<organism evidence="2 3">
    <name type="scientific">Romanomermis culicivorax</name>
    <name type="common">Nematode worm</name>
    <dbReference type="NCBI Taxonomy" id="13658"/>
    <lineage>
        <taxon>Eukaryota</taxon>
        <taxon>Metazoa</taxon>
        <taxon>Ecdysozoa</taxon>
        <taxon>Nematoda</taxon>
        <taxon>Enoplea</taxon>
        <taxon>Dorylaimia</taxon>
        <taxon>Mermithida</taxon>
        <taxon>Mermithoidea</taxon>
        <taxon>Mermithidae</taxon>
        <taxon>Romanomermis</taxon>
    </lineage>
</organism>
<reference evidence="3" key="1">
    <citation type="submission" date="2022-11" db="UniProtKB">
        <authorList>
            <consortium name="WormBaseParasite"/>
        </authorList>
    </citation>
    <scope>IDENTIFICATION</scope>
</reference>
<sequence>MFSREGRDNREFELSSLSLSIADSFRPYSELKNPRIFFDDDRRHTEKILLYFVMQSWILCATRASIFLFHFRATKMFSKLEQCPTQKYRIIKCVYCRKTNKFRGDDTQKQEV</sequence>
<keyword evidence="2" id="KW-1185">Reference proteome</keyword>
<keyword evidence="1" id="KW-1133">Transmembrane helix</keyword>
<name>A0A915J6W4_ROMCU</name>
<feature type="transmembrane region" description="Helical" evidence="1">
    <location>
        <begin position="48"/>
        <end position="69"/>
    </location>
</feature>
<evidence type="ECO:0000313" key="3">
    <source>
        <dbReference type="WBParaSite" id="nRc.2.0.1.t21478-RA"/>
    </source>
</evidence>
<keyword evidence="1" id="KW-0812">Transmembrane</keyword>
<dbReference type="Proteomes" id="UP000887565">
    <property type="component" value="Unplaced"/>
</dbReference>
<keyword evidence="1" id="KW-0472">Membrane</keyword>
<proteinExistence type="predicted"/>
<dbReference type="AlphaFoldDB" id="A0A915J6W4"/>